<keyword evidence="2" id="KW-1185">Reference proteome</keyword>
<evidence type="ECO:0000313" key="2">
    <source>
        <dbReference type="Proteomes" id="UP000077428"/>
    </source>
</evidence>
<proteinExistence type="predicted"/>
<dbReference type="Proteomes" id="UP000077428">
    <property type="component" value="Unassembled WGS sequence"/>
</dbReference>
<name>A0A166C0F9_METOA</name>
<gene>
    <name evidence="1" type="ORF">MBORA_18880</name>
</gene>
<organism evidence="1 2">
    <name type="scientific">Methanobrevibacter oralis</name>
    <dbReference type="NCBI Taxonomy" id="66851"/>
    <lineage>
        <taxon>Archaea</taxon>
        <taxon>Methanobacteriati</taxon>
        <taxon>Methanobacteriota</taxon>
        <taxon>Methanomada group</taxon>
        <taxon>Methanobacteria</taxon>
        <taxon>Methanobacteriales</taxon>
        <taxon>Methanobacteriaceae</taxon>
        <taxon>Methanobrevibacter</taxon>
    </lineage>
</organism>
<reference evidence="2" key="1">
    <citation type="journal article" date="2016" name="Genome Announc.">
        <title>Draft Genome Sequences of Methanobrevibacter curvatus DSM11111, Methanobrevibacter cuticularis DSM11139, Methanobrevibacter filiformis DSM11501, and Methanobrevibacter oralis DSM7256.</title>
        <authorList>
            <person name="Poehlein A."/>
            <person name="Seedorf H."/>
        </authorList>
    </citation>
    <scope>NUCLEOTIDE SEQUENCE [LARGE SCALE GENOMIC DNA]</scope>
    <source>
        <strain evidence="2">DSM 7256 / JCM 30027 / ZR</strain>
    </source>
</reference>
<dbReference type="EMBL" id="LWMU01000119">
    <property type="protein sequence ID" value="KZX10337.1"/>
    <property type="molecule type" value="Genomic_DNA"/>
</dbReference>
<sequence length="72" mass="7956">MVLLMKFSVTPVSEVPNVNLDSPVRLLLVYSASIRPMNPPEYITYTTWLDFAVRLLESIYAVAGPSRSIAAA</sequence>
<protein>
    <submittedName>
        <fullName evidence="1">Uncharacterized protein</fullName>
    </submittedName>
</protein>
<evidence type="ECO:0000313" key="1">
    <source>
        <dbReference type="EMBL" id="KZX10337.1"/>
    </source>
</evidence>
<dbReference type="AlphaFoldDB" id="A0A166C0F9"/>
<comment type="caution">
    <text evidence="1">The sequence shown here is derived from an EMBL/GenBank/DDBJ whole genome shotgun (WGS) entry which is preliminary data.</text>
</comment>
<accession>A0A166C0F9</accession>